<evidence type="ECO:0000313" key="1">
    <source>
        <dbReference type="EMBL" id="KAF3961511.1"/>
    </source>
</evidence>
<keyword evidence="2" id="KW-1185">Reference proteome</keyword>
<sequence length="147" mass="17042">MQESAFKVKEKNFLLLDKSHQYRLLKLCIFCINKTSRLVLLCIRVAKKGILISYQWSCNCLLYKKQKLVGNGPRQQKYRDLNVLQKDDVVHNVSIANAYCNYVATNKRCLHHVRINLLFILKYCKANQVGDEHCSLVSATRLLPSLN</sequence>
<name>A0A8J4VV33_9ROSI</name>
<protein>
    <submittedName>
        <fullName evidence="1">Uncharacterized protein</fullName>
    </submittedName>
</protein>
<evidence type="ECO:0000313" key="2">
    <source>
        <dbReference type="Proteomes" id="UP000737018"/>
    </source>
</evidence>
<gene>
    <name evidence="1" type="ORF">CMV_013886</name>
</gene>
<dbReference type="AlphaFoldDB" id="A0A8J4VV33"/>
<proteinExistence type="predicted"/>
<organism evidence="1 2">
    <name type="scientific">Castanea mollissima</name>
    <name type="common">Chinese chestnut</name>
    <dbReference type="NCBI Taxonomy" id="60419"/>
    <lineage>
        <taxon>Eukaryota</taxon>
        <taxon>Viridiplantae</taxon>
        <taxon>Streptophyta</taxon>
        <taxon>Embryophyta</taxon>
        <taxon>Tracheophyta</taxon>
        <taxon>Spermatophyta</taxon>
        <taxon>Magnoliopsida</taxon>
        <taxon>eudicotyledons</taxon>
        <taxon>Gunneridae</taxon>
        <taxon>Pentapetalae</taxon>
        <taxon>rosids</taxon>
        <taxon>fabids</taxon>
        <taxon>Fagales</taxon>
        <taxon>Fagaceae</taxon>
        <taxon>Castanea</taxon>
    </lineage>
</organism>
<comment type="caution">
    <text evidence="1">The sequence shown here is derived from an EMBL/GenBank/DDBJ whole genome shotgun (WGS) entry which is preliminary data.</text>
</comment>
<dbReference type="Proteomes" id="UP000737018">
    <property type="component" value="Unassembled WGS sequence"/>
</dbReference>
<reference evidence="1" key="1">
    <citation type="submission" date="2020-03" db="EMBL/GenBank/DDBJ databases">
        <title>Castanea mollissima Vanexum genome sequencing.</title>
        <authorList>
            <person name="Staton M."/>
        </authorList>
    </citation>
    <scope>NUCLEOTIDE SEQUENCE</scope>
    <source>
        <tissue evidence="1">Leaf</tissue>
    </source>
</reference>
<dbReference type="EMBL" id="JRKL02001885">
    <property type="protein sequence ID" value="KAF3961511.1"/>
    <property type="molecule type" value="Genomic_DNA"/>
</dbReference>
<accession>A0A8J4VV33</accession>